<dbReference type="EMBL" id="RFAQ01000097">
    <property type="protein sequence ID" value="RMC93599.1"/>
    <property type="molecule type" value="Genomic_DNA"/>
</dbReference>
<dbReference type="Pfam" id="PF06356">
    <property type="entry name" value="DUF1064"/>
    <property type="match status" value="1"/>
</dbReference>
<dbReference type="InterPro" id="IPR009414">
    <property type="entry name" value="DUF1064"/>
</dbReference>
<accession>A0A3M0S524</accession>
<sequence>MNWTQDQYEAYLKKRGQKLEKPKVKVQKYKNKGVWYDGLYFRSQLEMKRYCQLEILFYSGEIAGFITQPRFVLQEGSSKEKAITYSADFLVLHNDGSYEIEDTKGYESEQWKRTYKQFKLRYPSIDLKVLKYVRVNT</sequence>
<protein>
    <submittedName>
        <fullName evidence="1">DUF1064 domain-containing protein</fullName>
    </submittedName>
</protein>
<evidence type="ECO:0000313" key="1">
    <source>
        <dbReference type="EMBL" id="RMC93599.1"/>
    </source>
</evidence>
<dbReference type="AlphaFoldDB" id="A0A3M0S524"/>
<reference evidence="1 2" key="1">
    <citation type="submission" date="2018-10" db="EMBL/GenBank/DDBJ databases">
        <title>Genome-centric metagenomics revealed C2 chemical producing, CO utilizing Clostridium with novel acetogenic gene cluster.</title>
        <authorList>
            <person name="Kang H."/>
            <person name="Park B."/>
            <person name="Choi I.G."/>
            <person name="Chang I.S."/>
        </authorList>
    </citation>
    <scope>NUCLEOTIDE SEQUENCE [LARGE SCALE GENOMIC DNA]</scope>
    <source>
        <strain evidence="1 2">H21-9</strain>
    </source>
</reference>
<evidence type="ECO:0000313" key="2">
    <source>
        <dbReference type="Proteomes" id="UP000277999"/>
    </source>
</evidence>
<name>A0A3M0S524_9CLOT</name>
<gene>
    <name evidence="1" type="ORF">D9O40_17750</name>
</gene>
<organism evidence="1 2">
    <name type="scientific">Clostridium autoethanogenum</name>
    <dbReference type="NCBI Taxonomy" id="84023"/>
    <lineage>
        <taxon>Bacteria</taxon>
        <taxon>Bacillati</taxon>
        <taxon>Bacillota</taxon>
        <taxon>Clostridia</taxon>
        <taxon>Eubacteriales</taxon>
        <taxon>Clostridiaceae</taxon>
        <taxon>Clostridium</taxon>
    </lineage>
</organism>
<proteinExistence type="predicted"/>
<dbReference type="Proteomes" id="UP000277999">
    <property type="component" value="Unassembled WGS sequence"/>
</dbReference>
<comment type="caution">
    <text evidence="1">The sequence shown here is derived from an EMBL/GenBank/DDBJ whole genome shotgun (WGS) entry which is preliminary data.</text>
</comment>